<dbReference type="PROSITE" id="PS00041">
    <property type="entry name" value="HTH_ARAC_FAMILY_1"/>
    <property type="match status" value="1"/>
</dbReference>
<feature type="domain" description="Response regulatory" evidence="13">
    <location>
        <begin position="6"/>
        <end position="123"/>
    </location>
</feature>
<reference evidence="14" key="2">
    <citation type="submission" date="2021-04" db="EMBL/GenBank/DDBJ databases">
        <authorList>
            <person name="Gilroy R."/>
        </authorList>
    </citation>
    <scope>NUCLEOTIDE SEQUENCE</scope>
    <source>
        <strain evidence="14">CHK196-7946</strain>
    </source>
</reference>
<organism evidence="14 15">
    <name type="scientific">Candidatus Mediterraneibacter faecavium</name>
    <dbReference type="NCBI Taxonomy" id="2838668"/>
    <lineage>
        <taxon>Bacteria</taxon>
        <taxon>Bacillati</taxon>
        <taxon>Bacillota</taxon>
        <taxon>Clostridia</taxon>
        <taxon>Lachnospirales</taxon>
        <taxon>Lachnospiraceae</taxon>
        <taxon>Mediterraneibacter</taxon>
    </lineage>
</organism>
<proteinExistence type="predicted"/>
<sequence length="374" mass="43701">MEETYTAIIIDDESWTRDVLRYVGKWKELGIEIVAEASDGEYGLELALSLNPDIIITDVKMPNMDGLKLGEELRKRNCTSEILYISGYDEFAYVRTALRYQAIDYILKPVKPDELNEQLKRCIQELKKKARKREENAELNMDKVLQKTWIGEYAGLKEKIYKAMQKSDRSAIEACFAEVRELIRRNEGKEPAKDVSVYIYYDLYNLIHRYIRDNGYSYEEIQQPQNANFVFGTDFSLDDMVIAMERLADTVSGTIGQKAAEKHRINLEEAERYIRENYLRGITLEETADYFCVTREYLSKWFKDKVGINFSRYLTDLKMKKAKELLLVEKMAIKDVAETVGYQELGGFYRAFKKYYGTAPSEMLQKIAHEQKKD</sequence>
<dbReference type="InterPro" id="IPR009057">
    <property type="entry name" value="Homeodomain-like_sf"/>
</dbReference>
<dbReference type="Gene3D" id="1.10.10.60">
    <property type="entry name" value="Homeodomain-like"/>
    <property type="match status" value="2"/>
</dbReference>
<evidence type="ECO:0000256" key="10">
    <source>
        <dbReference type="PROSITE-ProRule" id="PRU00169"/>
    </source>
</evidence>
<keyword evidence="4 10" id="KW-0597">Phosphoprotein</keyword>
<dbReference type="AlphaFoldDB" id="A0A9D2Q8U9"/>
<protein>
    <recommendedName>
        <fullName evidence="2">Stage 0 sporulation protein A homolog</fullName>
    </recommendedName>
</protein>
<evidence type="ECO:0000259" key="13">
    <source>
        <dbReference type="PROSITE" id="PS50110"/>
    </source>
</evidence>
<evidence type="ECO:0000313" key="14">
    <source>
        <dbReference type="EMBL" id="HJC75018.1"/>
    </source>
</evidence>
<dbReference type="SMART" id="SM00448">
    <property type="entry name" value="REC"/>
    <property type="match status" value="1"/>
</dbReference>
<keyword evidence="3" id="KW-0963">Cytoplasm</keyword>
<dbReference type="EMBL" id="DWVY01000046">
    <property type="protein sequence ID" value="HJC75018.1"/>
    <property type="molecule type" value="Genomic_DNA"/>
</dbReference>
<evidence type="ECO:0000256" key="4">
    <source>
        <dbReference type="ARBA" id="ARBA00022553"/>
    </source>
</evidence>
<keyword evidence="5" id="KW-0902">Two-component regulatory system</keyword>
<comment type="caution">
    <text evidence="14">The sequence shown here is derived from an EMBL/GenBank/DDBJ whole genome shotgun (WGS) entry which is preliminary data.</text>
</comment>
<evidence type="ECO:0000256" key="1">
    <source>
        <dbReference type="ARBA" id="ARBA00004496"/>
    </source>
</evidence>
<evidence type="ECO:0000256" key="9">
    <source>
        <dbReference type="ARBA" id="ARBA00024867"/>
    </source>
</evidence>
<dbReference type="InterPro" id="IPR018060">
    <property type="entry name" value="HTH_AraC"/>
</dbReference>
<dbReference type="InterPro" id="IPR001789">
    <property type="entry name" value="Sig_transdc_resp-reg_receiver"/>
</dbReference>
<gene>
    <name evidence="14" type="ORF">H9697_08770</name>
</gene>
<dbReference type="CDD" id="cd17536">
    <property type="entry name" value="REC_YesN-like"/>
    <property type="match status" value="1"/>
</dbReference>
<evidence type="ECO:0000256" key="3">
    <source>
        <dbReference type="ARBA" id="ARBA00022490"/>
    </source>
</evidence>
<dbReference type="Proteomes" id="UP000823902">
    <property type="component" value="Unassembled WGS sequence"/>
</dbReference>
<dbReference type="Pfam" id="PF00072">
    <property type="entry name" value="Response_reg"/>
    <property type="match status" value="1"/>
</dbReference>
<keyword evidence="8" id="KW-0804">Transcription</keyword>
<evidence type="ECO:0000259" key="12">
    <source>
        <dbReference type="PROSITE" id="PS01124"/>
    </source>
</evidence>
<dbReference type="InterPro" id="IPR011006">
    <property type="entry name" value="CheY-like_superfamily"/>
</dbReference>
<evidence type="ECO:0000256" key="5">
    <source>
        <dbReference type="ARBA" id="ARBA00023012"/>
    </source>
</evidence>
<comment type="subcellular location">
    <subcellularLocation>
        <location evidence="1">Cytoplasm</location>
    </subcellularLocation>
</comment>
<evidence type="ECO:0000256" key="8">
    <source>
        <dbReference type="ARBA" id="ARBA00023163"/>
    </source>
</evidence>
<dbReference type="GO" id="GO:0000160">
    <property type="term" value="P:phosphorelay signal transduction system"/>
    <property type="evidence" value="ECO:0007669"/>
    <property type="project" value="UniProtKB-KW"/>
</dbReference>
<dbReference type="GO" id="GO:0043565">
    <property type="term" value="F:sequence-specific DNA binding"/>
    <property type="evidence" value="ECO:0007669"/>
    <property type="project" value="InterPro"/>
</dbReference>
<dbReference type="Pfam" id="PF12833">
    <property type="entry name" value="HTH_18"/>
    <property type="match status" value="1"/>
</dbReference>
<evidence type="ECO:0000256" key="11">
    <source>
        <dbReference type="SAM" id="Coils"/>
    </source>
</evidence>
<dbReference type="SUPFAM" id="SSF52172">
    <property type="entry name" value="CheY-like"/>
    <property type="match status" value="1"/>
</dbReference>
<dbReference type="PROSITE" id="PS01124">
    <property type="entry name" value="HTH_ARAC_FAMILY_2"/>
    <property type="match status" value="1"/>
</dbReference>
<dbReference type="PROSITE" id="PS50110">
    <property type="entry name" value="RESPONSE_REGULATORY"/>
    <property type="match status" value="1"/>
</dbReference>
<reference evidence="14" key="1">
    <citation type="journal article" date="2021" name="PeerJ">
        <title>Extensive microbial diversity within the chicken gut microbiome revealed by metagenomics and culture.</title>
        <authorList>
            <person name="Gilroy R."/>
            <person name="Ravi A."/>
            <person name="Getino M."/>
            <person name="Pursley I."/>
            <person name="Horton D.L."/>
            <person name="Alikhan N.F."/>
            <person name="Baker D."/>
            <person name="Gharbi K."/>
            <person name="Hall N."/>
            <person name="Watson M."/>
            <person name="Adriaenssens E.M."/>
            <person name="Foster-Nyarko E."/>
            <person name="Jarju S."/>
            <person name="Secka A."/>
            <person name="Antonio M."/>
            <person name="Oren A."/>
            <person name="Chaudhuri R.R."/>
            <person name="La Ragione R."/>
            <person name="Hildebrand F."/>
            <person name="Pallen M.J."/>
        </authorList>
    </citation>
    <scope>NUCLEOTIDE SEQUENCE</scope>
    <source>
        <strain evidence="14">CHK196-7946</strain>
    </source>
</reference>
<keyword evidence="11" id="KW-0175">Coiled coil</keyword>
<feature type="coiled-coil region" evidence="11">
    <location>
        <begin position="116"/>
        <end position="147"/>
    </location>
</feature>
<keyword evidence="6" id="KW-0805">Transcription regulation</keyword>
<feature type="domain" description="HTH araC/xylS-type" evidence="12">
    <location>
        <begin position="268"/>
        <end position="366"/>
    </location>
</feature>
<evidence type="ECO:0000256" key="6">
    <source>
        <dbReference type="ARBA" id="ARBA00023015"/>
    </source>
</evidence>
<dbReference type="Gene3D" id="3.40.50.2300">
    <property type="match status" value="1"/>
</dbReference>
<evidence type="ECO:0000256" key="7">
    <source>
        <dbReference type="ARBA" id="ARBA00023125"/>
    </source>
</evidence>
<dbReference type="PANTHER" id="PTHR42713:SF3">
    <property type="entry name" value="TRANSCRIPTIONAL REGULATORY PROTEIN HPTR"/>
    <property type="match status" value="1"/>
</dbReference>
<accession>A0A9D2Q8U9</accession>
<dbReference type="InterPro" id="IPR018062">
    <property type="entry name" value="HTH_AraC-typ_CS"/>
</dbReference>
<dbReference type="GO" id="GO:0005737">
    <property type="term" value="C:cytoplasm"/>
    <property type="evidence" value="ECO:0007669"/>
    <property type="project" value="UniProtKB-SubCell"/>
</dbReference>
<dbReference type="SUPFAM" id="SSF46689">
    <property type="entry name" value="Homeodomain-like"/>
    <property type="match status" value="2"/>
</dbReference>
<dbReference type="PANTHER" id="PTHR42713">
    <property type="entry name" value="HISTIDINE KINASE-RELATED"/>
    <property type="match status" value="1"/>
</dbReference>
<name>A0A9D2Q8U9_9FIRM</name>
<comment type="function">
    <text evidence="9">May play the central regulatory role in sporulation. It may be an element of the effector pathway responsible for the activation of sporulation genes in response to nutritional stress. Spo0A may act in concert with spo0H (a sigma factor) to control the expression of some genes that are critical to the sporulation process.</text>
</comment>
<feature type="modified residue" description="4-aspartylphosphate" evidence="10">
    <location>
        <position position="58"/>
    </location>
</feature>
<dbReference type="InterPro" id="IPR051552">
    <property type="entry name" value="HptR"/>
</dbReference>
<evidence type="ECO:0000313" key="15">
    <source>
        <dbReference type="Proteomes" id="UP000823902"/>
    </source>
</evidence>
<dbReference type="SMART" id="SM00342">
    <property type="entry name" value="HTH_ARAC"/>
    <property type="match status" value="1"/>
</dbReference>
<dbReference type="GO" id="GO:0003700">
    <property type="term" value="F:DNA-binding transcription factor activity"/>
    <property type="evidence" value="ECO:0007669"/>
    <property type="project" value="InterPro"/>
</dbReference>
<keyword evidence="7" id="KW-0238">DNA-binding</keyword>
<evidence type="ECO:0000256" key="2">
    <source>
        <dbReference type="ARBA" id="ARBA00018672"/>
    </source>
</evidence>